<keyword evidence="2" id="KW-1185">Reference proteome</keyword>
<comment type="caution">
    <text evidence="1">The sequence shown here is derived from an EMBL/GenBank/DDBJ whole genome shotgun (WGS) entry which is preliminary data.</text>
</comment>
<proteinExistence type="predicted"/>
<reference evidence="1 2" key="1">
    <citation type="submission" date="2019-09" db="EMBL/GenBank/DDBJ databases">
        <title>Draft genome of the ectomycorrhizal ascomycete Sphaerosporella brunnea.</title>
        <authorList>
            <consortium name="DOE Joint Genome Institute"/>
            <person name="Benucci G.M."/>
            <person name="Marozzi G."/>
            <person name="Antonielli L."/>
            <person name="Sanchez S."/>
            <person name="Marco P."/>
            <person name="Wang X."/>
            <person name="Falini L.B."/>
            <person name="Barry K."/>
            <person name="Haridas S."/>
            <person name="Lipzen A."/>
            <person name="Labutti K."/>
            <person name="Grigoriev I.V."/>
            <person name="Murat C."/>
            <person name="Martin F."/>
            <person name="Albertini E."/>
            <person name="Donnini D."/>
            <person name="Bonito G."/>
        </authorList>
    </citation>
    <scope>NUCLEOTIDE SEQUENCE [LARGE SCALE GENOMIC DNA]</scope>
    <source>
        <strain evidence="1 2">Sb_GMNB300</strain>
    </source>
</reference>
<dbReference type="AlphaFoldDB" id="A0A5J5F468"/>
<dbReference type="Proteomes" id="UP000326924">
    <property type="component" value="Unassembled WGS sequence"/>
</dbReference>
<protein>
    <submittedName>
        <fullName evidence="1">Uncharacterized protein</fullName>
    </submittedName>
</protein>
<name>A0A5J5F468_9PEZI</name>
<organism evidence="1 2">
    <name type="scientific">Sphaerosporella brunnea</name>
    <dbReference type="NCBI Taxonomy" id="1250544"/>
    <lineage>
        <taxon>Eukaryota</taxon>
        <taxon>Fungi</taxon>
        <taxon>Dikarya</taxon>
        <taxon>Ascomycota</taxon>
        <taxon>Pezizomycotina</taxon>
        <taxon>Pezizomycetes</taxon>
        <taxon>Pezizales</taxon>
        <taxon>Pyronemataceae</taxon>
        <taxon>Sphaerosporella</taxon>
    </lineage>
</organism>
<evidence type="ECO:0000313" key="2">
    <source>
        <dbReference type="Proteomes" id="UP000326924"/>
    </source>
</evidence>
<gene>
    <name evidence="1" type="ORF">FN846DRAFT_467515</name>
</gene>
<sequence length="183" mass="19640">MLPAPHTPFRLDGNHLRSTSEAVCAGQSAFLMCLSLSSSLSATASFAAGAAGWKPLSPYRWWSYKSQADSHACKTSIGQIFACRLAAVVCASGFRFSFYRVGFFYNPLRMEGQQSLAGMNKEAQPAVQSAGLLGAATTVSQRYLQLVGPGRYSPPPPAVIHGGRRKSNGTIKVIFLRFPSSCL</sequence>
<dbReference type="EMBL" id="VXIS01000039">
    <property type="protein sequence ID" value="KAA8911130.1"/>
    <property type="molecule type" value="Genomic_DNA"/>
</dbReference>
<evidence type="ECO:0000313" key="1">
    <source>
        <dbReference type="EMBL" id="KAA8911130.1"/>
    </source>
</evidence>
<accession>A0A5J5F468</accession>
<dbReference type="InParanoid" id="A0A5J5F468"/>